<dbReference type="PROSITE" id="PS00463">
    <property type="entry name" value="ZN2_CY6_FUNGAL_1"/>
    <property type="match status" value="1"/>
</dbReference>
<evidence type="ECO:0000256" key="3">
    <source>
        <dbReference type="ARBA" id="ARBA00023015"/>
    </source>
</evidence>
<dbReference type="GO" id="GO:0006351">
    <property type="term" value="P:DNA-templated transcription"/>
    <property type="evidence" value="ECO:0007669"/>
    <property type="project" value="InterPro"/>
</dbReference>
<dbReference type="GO" id="GO:0000981">
    <property type="term" value="F:DNA-binding transcription factor activity, RNA polymerase II-specific"/>
    <property type="evidence" value="ECO:0007669"/>
    <property type="project" value="InterPro"/>
</dbReference>
<dbReference type="GO" id="GO:0005634">
    <property type="term" value="C:nucleus"/>
    <property type="evidence" value="ECO:0007669"/>
    <property type="project" value="UniProtKB-SubCell"/>
</dbReference>
<dbReference type="CDD" id="cd12148">
    <property type="entry name" value="fungal_TF_MHR"/>
    <property type="match status" value="1"/>
</dbReference>
<gene>
    <name evidence="9" type="ORF">PENPOL_c001G00888</name>
</gene>
<dbReference type="SMART" id="SM00066">
    <property type="entry name" value="GAL4"/>
    <property type="match status" value="1"/>
</dbReference>
<reference evidence="10" key="1">
    <citation type="journal article" date="2017" name="Nat. Microbiol.">
        <title>Global analysis of biosynthetic gene clusters reveals vast potential of secondary metabolite production in Penicillium species.</title>
        <authorList>
            <person name="Nielsen J.C."/>
            <person name="Grijseels S."/>
            <person name="Prigent S."/>
            <person name="Ji B."/>
            <person name="Dainat J."/>
            <person name="Nielsen K.F."/>
            <person name="Frisvad J.C."/>
            <person name="Workman M."/>
            <person name="Nielsen J."/>
        </authorList>
    </citation>
    <scope>NUCLEOTIDE SEQUENCE [LARGE SCALE GENOMIC DNA]</scope>
    <source>
        <strain evidence="10">IBT 4502</strain>
    </source>
</reference>
<evidence type="ECO:0000256" key="6">
    <source>
        <dbReference type="ARBA" id="ARBA00023242"/>
    </source>
</evidence>
<evidence type="ECO:0000313" key="10">
    <source>
        <dbReference type="Proteomes" id="UP000191408"/>
    </source>
</evidence>
<dbReference type="GO" id="GO:0008270">
    <property type="term" value="F:zinc ion binding"/>
    <property type="evidence" value="ECO:0007669"/>
    <property type="project" value="InterPro"/>
</dbReference>
<comment type="subcellular location">
    <subcellularLocation>
        <location evidence="1">Nucleus</location>
    </subcellularLocation>
</comment>
<dbReference type="STRING" id="60169.A0A1V6P3C9"/>
<dbReference type="EMBL" id="MDYM01000001">
    <property type="protein sequence ID" value="OQD71485.1"/>
    <property type="molecule type" value="Genomic_DNA"/>
</dbReference>
<organism evidence="9 10">
    <name type="scientific">Penicillium polonicum</name>
    <dbReference type="NCBI Taxonomy" id="60169"/>
    <lineage>
        <taxon>Eukaryota</taxon>
        <taxon>Fungi</taxon>
        <taxon>Dikarya</taxon>
        <taxon>Ascomycota</taxon>
        <taxon>Pezizomycotina</taxon>
        <taxon>Eurotiomycetes</taxon>
        <taxon>Eurotiomycetidae</taxon>
        <taxon>Eurotiales</taxon>
        <taxon>Aspergillaceae</taxon>
        <taxon>Penicillium</taxon>
    </lineage>
</organism>
<evidence type="ECO:0000313" key="9">
    <source>
        <dbReference type="EMBL" id="OQD71485.1"/>
    </source>
</evidence>
<keyword evidence="3" id="KW-0805">Transcription regulation</keyword>
<feature type="compositionally biased region" description="Basic and acidic residues" evidence="7">
    <location>
        <begin position="136"/>
        <end position="148"/>
    </location>
</feature>
<proteinExistence type="predicted"/>
<keyword evidence="5" id="KW-0804">Transcription</keyword>
<evidence type="ECO:0000256" key="7">
    <source>
        <dbReference type="SAM" id="MobiDB-lite"/>
    </source>
</evidence>
<feature type="region of interest" description="Disordered" evidence="7">
    <location>
        <begin position="1"/>
        <end position="38"/>
    </location>
</feature>
<sequence length="768" mass="85536">MSDAMPPANGEPQELTPSNTSSGKLQPPPARRRDKPQLSCNSCRWRKVRCDRLRPCSNCSSRGLGSSCVYTNIATSGASSPAQAASQGRLKVPATNMQDRINRLESLVLKLMHQNESSPRGSPLGDLRQATPDQSSRSDRSELHEKLEPVTVVGYETQHDVSPSPSDYGSFRTPETSVNYVSSSHWAAVLDSITDLRNHIVQHEGVHPRVLDSVRPPASSPKPQLLYSCAMHETSASILKCLPPRPTVDRLISRYFNILDIAPGIVHSGKFLRQYEEFWKAPHEAPILWIGTLFAIMCLSTQFEQAFPTTTETSPTLGHSRKTSQAGGSQALVETYKYRVIQCLLLGHYTKGGPYVLETLILYFLVENFHLKDMEIGIWVLVGNIVQIAIHMGYHRDAKHFPSISPFSGEMRRRVWAMIVQLDFSVSTQLGLPRLIKKSDTDTTEPRNLSDSDFEEDTPILPASKPETEVTPTLYVLAKLRLLSVGANVADVATEPRPHSYAEILKLDEQINEAGNTIPSSLKWTGFASSLDVPSQIMIQRIWLQVIIQELKIVLHRKYLEPSRLYRQYAHSRSACLGAAMQILEFQRLVDEETQVGGLLYQSRWRVSSAFMNDFLLATSVLCFYVQTHGNEKETTAGSLRDSEVEPVDMDQIRDLLRTSQAIWSRQSANSREALKAVVALSYVLGGSRASTEPHTSEDALPSDVPATAVSYFPGYSDFTSNYGIPGMDLGSTSTMEGMTWPIFTANLNDDVEQWLEGNDSQQMDMTL</sequence>
<dbReference type="Gene3D" id="4.10.240.10">
    <property type="entry name" value="Zn(2)-C6 fungal-type DNA-binding domain"/>
    <property type="match status" value="1"/>
</dbReference>
<dbReference type="Pfam" id="PF04082">
    <property type="entry name" value="Fungal_trans"/>
    <property type="match status" value="1"/>
</dbReference>
<dbReference type="OrthoDB" id="4934715at2759"/>
<dbReference type="InterPro" id="IPR001138">
    <property type="entry name" value="Zn2Cys6_DnaBD"/>
</dbReference>
<name>A0A1V6P3C9_PENPO</name>
<dbReference type="Proteomes" id="UP000191408">
    <property type="component" value="Unassembled WGS sequence"/>
</dbReference>
<protein>
    <recommendedName>
        <fullName evidence="8">Zn(2)-C6 fungal-type domain-containing protein</fullName>
    </recommendedName>
</protein>
<keyword evidence="2" id="KW-0479">Metal-binding</keyword>
<evidence type="ECO:0000256" key="4">
    <source>
        <dbReference type="ARBA" id="ARBA00023125"/>
    </source>
</evidence>
<dbReference type="SUPFAM" id="SSF57701">
    <property type="entry name" value="Zn2/Cys6 DNA-binding domain"/>
    <property type="match status" value="1"/>
</dbReference>
<dbReference type="PANTHER" id="PTHR31001:SF74">
    <property type="entry name" value="ZN(II)2CYS6 TRANSCRIPTION FACTOR (EUROFUNG)"/>
    <property type="match status" value="1"/>
</dbReference>
<dbReference type="CDD" id="cd00067">
    <property type="entry name" value="GAL4"/>
    <property type="match status" value="1"/>
</dbReference>
<dbReference type="InterPro" id="IPR036864">
    <property type="entry name" value="Zn2-C6_fun-type_DNA-bd_sf"/>
</dbReference>
<dbReference type="PANTHER" id="PTHR31001">
    <property type="entry name" value="UNCHARACTERIZED TRANSCRIPTIONAL REGULATORY PROTEIN"/>
    <property type="match status" value="1"/>
</dbReference>
<keyword evidence="10" id="KW-1185">Reference proteome</keyword>
<evidence type="ECO:0000256" key="5">
    <source>
        <dbReference type="ARBA" id="ARBA00023163"/>
    </source>
</evidence>
<dbReference type="Pfam" id="PF00172">
    <property type="entry name" value="Zn_clus"/>
    <property type="match status" value="1"/>
</dbReference>
<comment type="caution">
    <text evidence="9">The sequence shown here is derived from an EMBL/GenBank/DDBJ whole genome shotgun (WGS) entry which is preliminary data.</text>
</comment>
<feature type="region of interest" description="Disordered" evidence="7">
    <location>
        <begin position="437"/>
        <end position="463"/>
    </location>
</feature>
<dbReference type="AlphaFoldDB" id="A0A1V6P3C9"/>
<feature type="compositionally biased region" description="Polar residues" evidence="7">
    <location>
        <begin position="15"/>
        <end position="24"/>
    </location>
</feature>
<feature type="region of interest" description="Disordered" evidence="7">
    <location>
        <begin position="114"/>
        <end position="151"/>
    </location>
</feature>
<evidence type="ECO:0000256" key="2">
    <source>
        <dbReference type="ARBA" id="ARBA00022723"/>
    </source>
</evidence>
<keyword evidence="4" id="KW-0238">DNA-binding</keyword>
<feature type="domain" description="Zn(2)-C6 fungal-type" evidence="8">
    <location>
        <begin position="39"/>
        <end position="70"/>
    </location>
</feature>
<dbReference type="InterPro" id="IPR007219">
    <property type="entry name" value="XnlR_reg_dom"/>
</dbReference>
<dbReference type="PROSITE" id="PS50048">
    <property type="entry name" value="ZN2_CY6_FUNGAL_2"/>
    <property type="match status" value="1"/>
</dbReference>
<evidence type="ECO:0000256" key="1">
    <source>
        <dbReference type="ARBA" id="ARBA00004123"/>
    </source>
</evidence>
<keyword evidence="6" id="KW-0539">Nucleus</keyword>
<feature type="compositionally biased region" description="Basic and acidic residues" evidence="7">
    <location>
        <begin position="437"/>
        <end position="450"/>
    </location>
</feature>
<accession>A0A1V6P3C9</accession>
<dbReference type="SMART" id="SM00906">
    <property type="entry name" value="Fungal_trans"/>
    <property type="match status" value="1"/>
</dbReference>
<dbReference type="GO" id="GO:0003677">
    <property type="term" value="F:DNA binding"/>
    <property type="evidence" value="ECO:0007669"/>
    <property type="project" value="UniProtKB-KW"/>
</dbReference>
<evidence type="ECO:0000259" key="8">
    <source>
        <dbReference type="PROSITE" id="PS50048"/>
    </source>
</evidence>
<dbReference type="InterPro" id="IPR050613">
    <property type="entry name" value="Sec_Metabolite_Reg"/>
</dbReference>